<feature type="signal peptide" evidence="1">
    <location>
        <begin position="1"/>
        <end position="22"/>
    </location>
</feature>
<organism evidence="3 4">
    <name type="scientific">Ancylobacter mangrovi</name>
    <dbReference type="NCBI Taxonomy" id="2972472"/>
    <lineage>
        <taxon>Bacteria</taxon>
        <taxon>Pseudomonadati</taxon>
        <taxon>Pseudomonadota</taxon>
        <taxon>Alphaproteobacteria</taxon>
        <taxon>Hyphomicrobiales</taxon>
        <taxon>Xanthobacteraceae</taxon>
        <taxon>Ancylobacter</taxon>
    </lineage>
</organism>
<feature type="domain" description="DUF4189" evidence="2">
    <location>
        <begin position="27"/>
        <end position="122"/>
    </location>
</feature>
<dbReference type="AlphaFoldDB" id="A0A9X2PQ86"/>
<keyword evidence="4" id="KW-1185">Reference proteome</keyword>
<evidence type="ECO:0000259" key="2">
    <source>
        <dbReference type="Pfam" id="PF13827"/>
    </source>
</evidence>
<keyword evidence="1" id="KW-0732">Signal</keyword>
<dbReference type="EMBL" id="JANTHZ010000015">
    <property type="protein sequence ID" value="MCS0497833.1"/>
    <property type="molecule type" value="Genomic_DNA"/>
</dbReference>
<feature type="chain" id="PRO_5040828631" evidence="1">
    <location>
        <begin position="23"/>
        <end position="128"/>
    </location>
</feature>
<proteinExistence type="predicted"/>
<evidence type="ECO:0000313" key="4">
    <source>
        <dbReference type="Proteomes" id="UP001151088"/>
    </source>
</evidence>
<dbReference type="Pfam" id="PF13827">
    <property type="entry name" value="DUF4189"/>
    <property type="match status" value="1"/>
</dbReference>
<dbReference type="Proteomes" id="UP001151088">
    <property type="component" value="Unassembled WGS sequence"/>
</dbReference>
<gene>
    <name evidence="3" type="ORF">NVS89_22335</name>
</gene>
<evidence type="ECO:0000256" key="1">
    <source>
        <dbReference type="SAM" id="SignalP"/>
    </source>
</evidence>
<sequence length="128" mass="13019">MTFKLKTTLVAAAILVAAPAAAQQSNYVAAAYSKDTGNVGFATGHSEDSVKTTALSECQTGGASDCVVAIAGPDMCISLARATNKNRLGLGGGATRADSQSKAMSECAQNDAQGCNIHDTYCAPETIR</sequence>
<accession>A0A9X2PQ86</accession>
<protein>
    <submittedName>
        <fullName evidence="3">DUF4189 domain-containing protein</fullName>
    </submittedName>
</protein>
<dbReference type="RefSeq" id="WP_258734989.1">
    <property type="nucleotide sequence ID" value="NZ_JANTHZ010000015.1"/>
</dbReference>
<reference evidence="3" key="1">
    <citation type="submission" date="2022-08" db="EMBL/GenBank/DDBJ databases">
        <authorList>
            <person name="Li F."/>
        </authorList>
    </citation>
    <scope>NUCLEOTIDE SEQUENCE</scope>
    <source>
        <strain evidence="3">MQZ15Z-1</strain>
    </source>
</reference>
<comment type="caution">
    <text evidence="3">The sequence shown here is derived from an EMBL/GenBank/DDBJ whole genome shotgun (WGS) entry which is preliminary data.</text>
</comment>
<name>A0A9X2PQ86_9HYPH</name>
<dbReference type="InterPro" id="IPR025240">
    <property type="entry name" value="DUF4189"/>
</dbReference>
<evidence type="ECO:0000313" key="3">
    <source>
        <dbReference type="EMBL" id="MCS0497833.1"/>
    </source>
</evidence>